<dbReference type="AlphaFoldDB" id="A0A9N7UMV9"/>
<evidence type="ECO:0000313" key="3">
    <source>
        <dbReference type="Proteomes" id="UP001153269"/>
    </source>
</evidence>
<accession>A0A9N7UMV9</accession>
<dbReference type="Proteomes" id="UP001153269">
    <property type="component" value="Unassembled WGS sequence"/>
</dbReference>
<sequence>MCSEETEAKAEDPEQLLSLCHAEPSCSPSQRRSSRIVSSDGQQHRRTWKKTSAANGRDCLHGFIIPKNRLSQRNHIGPGARW</sequence>
<evidence type="ECO:0000256" key="1">
    <source>
        <dbReference type="SAM" id="MobiDB-lite"/>
    </source>
</evidence>
<feature type="region of interest" description="Disordered" evidence="1">
    <location>
        <begin position="23"/>
        <end position="52"/>
    </location>
</feature>
<gene>
    <name evidence="2" type="ORF">PLEPLA_LOCUS21432</name>
</gene>
<organism evidence="2 3">
    <name type="scientific">Pleuronectes platessa</name>
    <name type="common">European plaice</name>
    <dbReference type="NCBI Taxonomy" id="8262"/>
    <lineage>
        <taxon>Eukaryota</taxon>
        <taxon>Metazoa</taxon>
        <taxon>Chordata</taxon>
        <taxon>Craniata</taxon>
        <taxon>Vertebrata</taxon>
        <taxon>Euteleostomi</taxon>
        <taxon>Actinopterygii</taxon>
        <taxon>Neopterygii</taxon>
        <taxon>Teleostei</taxon>
        <taxon>Neoteleostei</taxon>
        <taxon>Acanthomorphata</taxon>
        <taxon>Carangaria</taxon>
        <taxon>Pleuronectiformes</taxon>
        <taxon>Pleuronectoidei</taxon>
        <taxon>Pleuronectidae</taxon>
        <taxon>Pleuronectes</taxon>
    </lineage>
</organism>
<keyword evidence="3" id="KW-1185">Reference proteome</keyword>
<reference evidence="2" key="1">
    <citation type="submission" date="2020-03" db="EMBL/GenBank/DDBJ databases">
        <authorList>
            <person name="Weist P."/>
        </authorList>
    </citation>
    <scope>NUCLEOTIDE SEQUENCE</scope>
</reference>
<comment type="caution">
    <text evidence="2">The sequence shown here is derived from an EMBL/GenBank/DDBJ whole genome shotgun (WGS) entry which is preliminary data.</text>
</comment>
<name>A0A9N7UMV9_PLEPL</name>
<evidence type="ECO:0000313" key="2">
    <source>
        <dbReference type="EMBL" id="CAB1433342.1"/>
    </source>
</evidence>
<proteinExistence type="predicted"/>
<dbReference type="EMBL" id="CADEAL010001557">
    <property type="protein sequence ID" value="CAB1433342.1"/>
    <property type="molecule type" value="Genomic_DNA"/>
</dbReference>
<protein>
    <submittedName>
        <fullName evidence="2">Uncharacterized protein</fullName>
    </submittedName>
</protein>